<proteinExistence type="predicted"/>
<dbReference type="Proteomes" id="UP000716291">
    <property type="component" value="Unassembled WGS sequence"/>
</dbReference>
<comment type="caution">
    <text evidence="1">The sequence shown here is derived from an EMBL/GenBank/DDBJ whole genome shotgun (WGS) entry which is preliminary data.</text>
</comment>
<gene>
    <name evidence="1" type="ORF">G6F64_009546</name>
</gene>
<accession>A0A9P6X2S8</accession>
<dbReference type="AlphaFoldDB" id="A0A9P6X2S8"/>
<dbReference type="EMBL" id="JAANQT010001759">
    <property type="protein sequence ID" value="KAG1304045.1"/>
    <property type="molecule type" value="Genomic_DNA"/>
</dbReference>
<name>A0A9P6X2S8_RHIOR</name>
<organism evidence="1 2">
    <name type="scientific">Rhizopus oryzae</name>
    <name type="common">Mucormycosis agent</name>
    <name type="synonym">Rhizopus arrhizus var. delemar</name>
    <dbReference type="NCBI Taxonomy" id="64495"/>
    <lineage>
        <taxon>Eukaryota</taxon>
        <taxon>Fungi</taxon>
        <taxon>Fungi incertae sedis</taxon>
        <taxon>Mucoromycota</taxon>
        <taxon>Mucoromycotina</taxon>
        <taxon>Mucoromycetes</taxon>
        <taxon>Mucorales</taxon>
        <taxon>Mucorineae</taxon>
        <taxon>Rhizopodaceae</taxon>
        <taxon>Rhizopus</taxon>
    </lineage>
</organism>
<sequence length="81" mass="9634">MSNNSNQQNIDTLTHPSVYRDTVNCQRRKSDTTDVNMKTQNETKQNQDWDLYPQLIRKIENEGSEEQVKRLHQLELEKSNQ</sequence>
<evidence type="ECO:0000313" key="2">
    <source>
        <dbReference type="Proteomes" id="UP000716291"/>
    </source>
</evidence>
<reference evidence="1" key="1">
    <citation type="journal article" date="2020" name="Microb. Genom.">
        <title>Genetic diversity of clinical and environmental Mucorales isolates obtained from an investigation of mucormycosis cases among solid organ transplant recipients.</title>
        <authorList>
            <person name="Nguyen M.H."/>
            <person name="Kaul D."/>
            <person name="Muto C."/>
            <person name="Cheng S.J."/>
            <person name="Richter R.A."/>
            <person name="Bruno V.M."/>
            <person name="Liu G."/>
            <person name="Beyhan S."/>
            <person name="Sundermann A.J."/>
            <person name="Mounaud S."/>
            <person name="Pasculle A.W."/>
            <person name="Nierman W.C."/>
            <person name="Driscoll E."/>
            <person name="Cumbie R."/>
            <person name="Clancy C.J."/>
            <person name="Dupont C.L."/>
        </authorList>
    </citation>
    <scope>NUCLEOTIDE SEQUENCE</scope>
    <source>
        <strain evidence="1">GL11</strain>
    </source>
</reference>
<keyword evidence="2" id="KW-1185">Reference proteome</keyword>
<protein>
    <submittedName>
        <fullName evidence="1">Uncharacterized protein</fullName>
    </submittedName>
</protein>
<evidence type="ECO:0000313" key="1">
    <source>
        <dbReference type="EMBL" id="KAG1304045.1"/>
    </source>
</evidence>